<proteinExistence type="predicted"/>
<dbReference type="AlphaFoldDB" id="A0A3M7Q179"/>
<gene>
    <name evidence="1" type="ORF">BpHYR1_051549</name>
</gene>
<protein>
    <submittedName>
        <fullName evidence="1">Uncharacterized protein</fullName>
    </submittedName>
</protein>
<accession>A0A3M7Q179</accession>
<evidence type="ECO:0000313" key="2">
    <source>
        <dbReference type="Proteomes" id="UP000276133"/>
    </source>
</evidence>
<dbReference type="Proteomes" id="UP000276133">
    <property type="component" value="Unassembled WGS sequence"/>
</dbReference>
<name>A0A3M7Q179_BRAPC</name>
<evidence type="ECO:0000313" key="1">
    <source>
        <dbReference type="EMBL" id="RNA05083.1"/>
    </source>
</evidence>
<keyword evidence="2" id="KW-1185">Reference proteome</keyword>
<comment type="caution">
    <text evidence="1">The sequence shown here is derived from an EMBL/GenBank/DDBJ whole genome shotgun (WGS) entry which is preliminary data.</text>
</comment>
<organism evidence="1 2">
    <name type="scientific">Brachionus plicatilis</name>
    <name type="common">Marine rotifer</name>
    <name type="synonym">Brachionus muelleri</name>
    <dbReference type="NCBI Taxonomy" id="10195"/>
    <lineage>
        <taxon>Eukaryota</taxon>
        <taxon>Metazoa</taxon>
        <taxon>Spiralia</taxon>
        <taxon>Gnathifera</taxon>
        <taxon>Rotifera</taxon>
        <taxon>Eurotatoria</taxon>
        <taxon>Monogononta</taxon>
        <taxon>Pseudotrocha</taxon>
        <taxon>Ploima</taxon>
        <taxon>Brachionidae</taxon>
        <taxon>Brachionus</taxon>
    </lineage>
</organism>
<sequence>MVVSVSRVSTSTPLYAVPVPAIRPVHPATTPIKLQSLVSLWPNLIKIFLGSKNRQCEILVQKLQILSSAKILFGDVKNNIKLNTKEAKIQISEQHEFFNVSGSYCGDLKQNFSFLKFGIAHFGADWRRASHHHWIHPRRILTIRSGSVSVRVLHVCTHHGHLLIWILNRQRIRPCSKHHAGLVHRRHHWPIRPIVLIESELIRLSHAVRLRISSVWIQHTPVH</sequence>
<reference evidence="1 2" key="1">
    <citation type="journal article" date="2018" name="Sci. Rep.">
        <title>Genomic signatures of local adaptation to the degree of environmental predictability in rotifers.</title>
        <authorList>
            <person name="Franch-Gras L."/>
            <person name="Hahn C."/>
            <person name="Garcia-Roger E.M."/>
            <person name="Carmona M.J."/>
            <person name="Serra M."/>
            <person name="Gomez A."/>
        </authorList>
    </citation>
    <scope>NUCLEOTIDE SEQUENCE [LARGE SCALE GENOMIC DNA]</scope>
    <source>
        <strain evidence="1">HYR1</strain>
    </source>
</reference>
<dbReference type="EMBL" id="REGN01007863">
    <property type="protein sequence ID" value="RNA05083.1"/>
    <property type="molecule type" value="Genomic_DNA"/>
</dbReference>